<dbReference type="PANTHER" id="PTHR36531">
    <property type="entry name" value="CRISPR-ASSOCIATED EXONUCLEASE CAS4"/>
    <property type="match status" value="1"/>
</dbReference>
<evidence type="ECO:0000313" key="16">
    <source>
        <dbReference type="Proteomes" id="UP000188627"/>
    </source>
</evidence>
<dbReference type="InterPro" id="IPR051827">
    <property type="entry name" value="Cas4_exonuclease"/>
</dbReference>
<keyword evidence="16" id="KW-1185">Reference proteome</keyword>
<evidence type="ECO:0000256" key="7">
    <source>
        <dbReference type="ARBA" id="ARBA00022801"/>
    </source>
</evidence>
<sequence length="195" mass="22793">MVMASFDELIPISYLRQYLFCPRIPWYKAVMRFEPPEQGWVTQGKRWHESQNPRHRRRLCKHIPQPREHIVNAHVQALSLGIHGYIDELIFNEEKCVVVEYKVDKGKPTDAQKVQLYAYMLAAEQTYQRQVVAGVLLKGSANKQYTITLDDKIKDKCLTTLHAVRQTLSSHRMPHSSATESKCAQCEYLRYCNDR</sequence>
<keyword evidence="8 13" id="KW-0269">Exonuclease</keyword>
<protein>
    <recommendedName>
        <fullName evidence="4 13">CRISPR-associated exonuclease Cas4</fullName>
        <ecNumber evidence="3 13">3.1.12.1</ecNumber>
    </recommendedName>
</protein>
<comment type="function">
    <text evidence="13">CRISPR (clustered regularly interspaced short palindromic repeat) is an adaptive immune system that provides protection against mobile genetic elements (viruses, transposable elements and conjugative plasmids). CRISPR clusters contain sequences complementary to antecedent mobile elements and target invading nucleic acids. CRISPR clusters are transcribed and processed into CRISPR RNA (crRNA).</text>
</comment>
<dbReference type="InterPro" id="IPR013343">
    <property type="entry name" value="CRISPR-assoc_prot_Cas4"/>
</dbReference>
<keyword evidence="6 13" id="KW-0479">Metal-binding</keyword>
<dbReference type="InterPro" id="IPR011604">
    <property type="entry name" value="PDDEXK-like_dom_sf"/>
</dbReference>
<feature type="domain" description="DUF83" evidence="14">
    <location>
        <begin position="13"/>
        <end position="192"/>
    </location>
</feature>
<evidence type="ECO:0000256" key="10">
    <source>
        <dbReference type="ARBA" id="ARBA00023014"/>
    </source>
</evidence>
<dbReference type="Gene3D" id="3.90.320.10">
    <property type="match status" value="1"/>
</dbReference>
<comment type="similarity">
    <text evidence="2 13">Belongs to the CRISPR-associated exonuclease Cas4 family.</text>
</comment>
<keyword evidence="12 13" id="KW-0464">Manganese</keyword>
<reference evidence="16" key="1">
    <citation type="submission" date="2017-01" db="EMBL/GenBank/DDBJ databases">
        <title>Draft genome of the species Salinivibrio sharmensis.</title>
        <authorList>
            <person name="Lopez-Hermoso C."/>
            <person name="De La Haba R."/>
            <person name="Sanchez-Porro C."/>
            <person name="Ventosa A."/>
        </authorList>
    </citation>
    <scope>NUCLEOTIDE SEQUENCE [LARGE SCALE GENOMIC DNA]</scope>
    <source>
        <strain evidence="16">CBH463</strain>
    </source>
</reference>
<comment type="cofactor">
    <cofactor evidence="13">
        <name>iron-sulfur cluster</name>
        <dbReference type="ChEBI" id="CHEBI:30408"/>
    </cofactor>
</comment>
<evidence type="ECO:0000313" key="15">
    <source>
        <dbReference type="EMBL" id="OOE87293.1"/>
    </source>
</evidence>
<dbReference type="EMBL" id="MUFC01000011">
    <property type="protein sequence ID" value="OOE87293.1"/>
    <property type="molecule type" value="Genomic_DNA"/>
</dbReference>
<dbReference type="NCBIfam" id="TIGR00372">
    <property type="entry name" value="cas4"/>
    <property type="match status" value="1"/>
</dbReference>
<evidence type="ECO:0000256" key="3">
    <source>
        <dbReference type="ARBA" id="ARBA00012768"/>
    </source>
</evidence>
<dbReference type="PANTHER" id="PTHR36531:SF6">
    <property type="entry name" value="DNA REPLICATION ATP-DEPENDENT HELICASE_NUCLEASE DNA2"/>
    <property type="match status" value="1"/>
</dbReference>
<comment type="cofactor">
    <cofactor evidence="1">
        <name>[4Fe-4S] cluster</name>
        <dbReference type="ChEBI" id="CHEBI:49883"/>
    </cofactor>
</comment>
<evidence type="ECO:0000256" key="8">
    <source>
        <dbReference type="ARBA" id="ARBA00022839"/>
    </source>
</evidence>
<evidence type="ECO:0000256" key="1">
    <source>
        <dbReference type="ARBA" id="ARBA00001966"/>
    </source>
</evidence>
<evidence type="ECO:0000259" key="14">
    <source>
        <dbReference type="Pfam" id="PF01930"/>
    </source>
</evidence>
<evidence type="ECO:0000256" key="4">
    <source>
        <dbReference type="ARBA" id="ARBA00020049"/>
    </source>
</evidence>
<keyword evidence="7 13" id="KW-0378">Hydrolase</keyword>
<evidence type="ECO:0000256" key="11">
    <source>
        <dbReference type="ARBA" id="ARBA00023118"/>
    </source>
</evidence>
<dbReference type="InterPro" id="IPR022765">
    <property type="entry name" value="Dna2/Cas4_DUF83"/>
</dbReference>
<name>A0ABX3KE82_9GAMM</name>
<keyword evidence="5 13" id="KW-0540">Nuclease</keyword>
<comment type="caution">
    <text evidence="15">The sequence shown here is derived from an EMBL/GenBank/DDBJ whole genome shotgun (WGS) entry which is preliminary data.</text>
</comment>
<accession>A0ABX3KE82</accession>
<gene>
    <name evidence="15" type="ORF">BZG74_11405</name>
</gene>
<keyword evidence="10 13" id="KW-0411">Iron-sulfur</keyword>
<evidence type="ECO:0000256" key="9">
    <source>
        <dbReference type="ARBA" id="ARBA00023004"/>
    </source>
</evidence>
<keyword evidence="9 13" id="KW-0408">Iron</keyword>
<dbReference type="Proteomes" id="UP000188627">
    <property type="component" value="Unassembled WGS sequence"/>
</dbReference>
<evidence type="ECO:0000256" key="13">
    <source>
        <dbReference type="RuleBase" id="RU365022"/>
    </source>
</evidence>
<evidence type="ECO:0000256" key="2">
    <source>
        <dbReference type="ARBA" id="ARBA00009189"/>
    </source>
</evidence>
<dbReference type="Pfam" id="PF01930">
    <property type="entry name" value="Cas_Cas4"/>
    <property type="match status" value="1"/>
</dbReference>
<comment type="cofactor">
    <cofactor evidence="13">
        <name>Mg(2+)</name>
        <dbReference type="ChEBI" id="CHEBI:18420"/>
    </cofactor>
    <cofactor evidence="13">
        <name>Mn(2+)</name>
        <dbReference type="ChEBI" id="CHEBI:29035"/>
    </cofactor>
    <text evidence="13">Mg(2+) or Mn(2+) required for ssDNA cleavage activity.</text>
</comment>
<evidence type="ECO:0000256" key="5">
    <source>
        <dbReference type="ARBA" id="ARBA00022722"/>
    </source>
</evidence>
<dbReference type="EC" id="3.1.12.1" evidence="3 13"/>
<keyword evidence="11 13" id="KW-0051">Antiviral defense</keyword>
<proteinExistence type="inferred from homology"/>
<evidence type="ECO:0000256" key="12">
    <source>
        <dbReference type="ARBA" id="ARBA00023211"/>
    </source>
</evidence>
<organism evidence="15 16">
    <name type="scientific">Salinivibrio sharmensis</name>
    <dbReference type="NCBI Taxonomy" id="390883"/>
    <lineage>
        <taxon>Bacteria</taxon>
        <taxon>Pseudomonadati</taxon>
        <taxon>Pseudomonadota</taxon>
        <taxon>Gammaproteobacteria</taxon>
        <taxon>Vibrionales</taxon>
        <taxon>Vibrionaceae</taxon>
        <taxon>Salinivibrio</taxon>
    </lineage>
</organism>
<evidence type="ECO:0000256" key="6">
    <source>
        <dbReference type="ARBA" id="ARBA00022723"/>
    </source>
</evidence>